<evidence type="ECO:0000313" key="4">
    <source>
        <dbReference type="EMBL" id="MCZ8533801.1"/>
    </source>
</evidence>
<evidence type="ECO:0000256" key="2">
    <source>
        <dbReference type="ARBA" id="ARBA00023239"/>
    </source>
</evidence>
<dbReference type="FunFam" id="1.10.12.10:FF:000001">
    <property type="entry name" value="Probable enoyl-CoA hydratase, mitochondrial"/>
    <property type="match status" value="1"/>
</dbReference>
<dbReference type="InterPro" id="IPR001753">
    <property type="entry name" value="Enoyl-CoA_hydra/iso"/>
</dbReference>
<organism evidence="4 5">
    <name type="scientific">Psychrobacillus psychrodurans</name>
    <dbReference type="NCBI Taxonomy" id="126157"/>
    <lineage>
        <taxon>Bacteria</taxon>
        <taxon>Bacillati</taxon>
        <taxon>Bacillota</taxon>
        <taxon>Bacilli</taxon>
        <taxon>Bacillales</taxon>
        <taxon>Bacillaceae</taxon>
        <taxon>Psychrobacillus</taxon>
    </lineage>
</organism>
<gene>
    <name evidence="4" type="ORF">M9R61_10815</name>
</gene>
<dbReference type="PANTHER" id="PTHR11941">
    <property type="entry name" value="ENOYL-COA HYDRATASE-RELATED"/>
    <property type="match status" value="1"/>
</dbReference>
<sequence>MSEVVKVKIEGRVAIITIENPPVNVLSEQVVLGLINAFKRIEEDSLVSAVILTGAGEKAFMAGADIKEFPTWLGREDMVQHVELNHQLFNYIENLRKPTIAMLNGLTLGGGCELALSCDLRIAEEHAKIGLPEINLGIFPGGGGTQRLPKLVGISNAKELMFFGESIDATQALSISLVNKVTKTGEGLSLAKEWATKLSKKSLNSINSIKEAMQYGYEHSFDEGIVKETELFCKTFQHQDAFEGINAFIEKRKPVFNKANE</sequence>
<accession>A0A9X3L9G4</accession>
<dbReference type="PANTHER" id="PTHR11941:SF54">
    <property type="entry name" value="ENOYL-COA HYDRATASE, MITOCHONDRIAL"/>
    <property type="match status" value="1"/>
</dbReference>
<evidence type="ECO:0000256" key="3">
    <source>
        <dbReference type="RuleBase" id="RU003707"/>
    </source>
</evidence>
<proteinExistence type="inferred from homology"/>
<evidence type="ECO:0000256" key="1">
    <source>
        <dbReference type="ARBA" id="ARBA00005254"/>
    </source>
</evidence>
<dbReference type="SUPFAM" id="SSF52096">
    <property type="entry name" value="ClpP/crotonase"/>
    <property type="match status" value="1"/>
</dbReference>
<comment type="similarity">
    <text evidence="1 3">Belongs to the enoyl-CoA hydratase/isomerase family.</text>
</comment>
<dbReference type="Proteomes" id="UP001152172">
    <property type="component" value="Unassembled WGS sequence"/>
</dbReference>
<keyword evidence="2" id="KW-0456">Lyase</keyword>
<dbReference type="GO" id="GO:0016836">
    <property type="term" value="F:hydro-lyase activity"/>
    <property type="evidence" value="ECO:0007669"/>
    <property type="project" value="UniProtKB-ARBA"/>
</dbReference>
<name>A0A9X3L9G4_9BACI</name>
<dbReference type="Pfam" id="PF00378">
    <property type="entry name" value="ECH_1"/>
    <property type="match status" value="1"/>
</dbReference>
<dbReference type="GO" id="GO:0006635">
    <property type="term" value="P:fatty acid beta-oxidation"/>
    <property type="evidence" value="ECO:0007669"/>
    <property type="project" value="TreeGrafter"/>
</dbReference>
<dbReference type="EMBL" id="JAMKBI010000007">
    <property type="protein sequence ID" value="MCZ8533801.1"/>
    <property type="molecule type" value="Genomic_DNA"/>
</dbReference>
<dbReference type="Gene3D" id="3.90.226.10">
    <property type="entry name" value="2-enoyl-CoA Hydratase, Chain A, domain 1"/>
    <property type="match status" value="1"/>
</dbReference>
<dbReference type="AlphaFoldDB" id="A0A9X3L9G4"/>
<dbReference type="InterPro" id="IPR029045">
    <property type="entry name" value="ClpP/crotonase-like_dom_sf"/>
</dbReference>
<dbReference type="PROSITE" id="PS00166">
    <property type="entry name" value="ENOYL_COA_HYDRATASE"/>
    <property type="match status" value="1"/>
</dbReference>
<reference evidence="4" key="1">
    <citation type="submission" date="2022-05" db="EMBL/GenBank/DDBJ databases">
        <authorList>
            <person name="Colautti A."/>
            <person name="Iacumin L."/>
        </authorList>
    </citation>
    <scope>NUCLEOTIDE SEQUENCE</scope>
    <source>
        <strain evidence="4">DSM 30747</strain>
    </source>
</reference>
<dbReference type="CDD" id="cd06558">
    <property type="entry name" value="crotonase-like"/>
    <property type="match status" value="1"/>
</dbReference>
<dbReference type="InterPro" id="IPR018376">
    <property type="entry name" value="Enoyl-CoA_hyd/isom_CS"/>
</dbReference>
<dbReference type="FunFam" id="3.90.226.10:FF:000009">
    <property type="entry name" value="Carnitinyl-CoA dehydratase"/>
    <property type="match status" value="1"/>
</dbReference>
<evidence type="ECO:0000313" key="5">
    <source>
        <dbReference type="Proteomes" id="UP001152172"/>
    </source>
</evidence>
<protein>
    <submittedName>
        <fullName evidence="4">Enoyl-CoA hydratase</fullName>
    </submittedName>
</protein>
<comment type="caution">
    <text evidence="4">The sequence shown here is derived from an EMBL/GenBank/DDBJ whole genome shotgun (WGS) entry which is preliminary data.</text>
</comment>
<keyword evidence="5" id="KW-1185">Reference proteome</keyword>